<dbReference type="PROSITE" id="PS50048">
    <property type="entry name" value="ZN2_CY6_FUNGAL_2"/>
    <property type="match status" value="1"/>
</dbReference>
<sequence length="446" mass="49766">MGSRPLMPTPATHPRPRSSESLSPPPVPAPRLGHKKSRKGCAQCKRRHVKCDEGAPCSNCVRHGVACSRAGGPYVTRDDAKGRRASASSSATSTAGKATRADQASDAQTALPGSRGARRDARQRSAIDALPPFMQDEQQRALDLQLMHHYMACTNAVMTNHRTEEAILAIWQIDTPKVAFQCEYVLHALLAFSALHKLRVDPGNVHQQLRHSAVQHLDHAFTLHRSNTEPVNEENANARFLFPWLVTLTSFAVLPNLPPIDAMVELLTLAKEVDSSMAETWFWVAQGPFAPILMRGFQEAIPPLSEGRSILPQGMDFGLGHLDFMLGVDTMLPDERRTCYLVLAEMKKVYDQVVTGRDMCSVATILCFPKQASSNFCELVKKRVPQALVMLAYYAVLINVLDDRWWIRGWSTRLLQDVVGDLEAQWHQWIEWPMQCILTREEAMSG</sequence>
<dbReference type="InterPro" id="IPR036864">
    <property type="entry name" value="Zn2-C6_fun-type_DNA-bd_sf"/>
</dbReference>
<gene>
    <name evidence="4" type="ORF">BDY17DRAFT_35532</name>
</gene>
<feature type="region of interest" description="Disordered" evidence="2">
    <location>
        <begin position="1"/>
        <end position="41"/>
    </location>
</feature>
<dbReference type="PANTHER" id="PTHR47784:SF5">
    <property type="entry name" value="STEROL UPTAKE CONTROL PROTEIN 2"/>
    <property type="match status" value="1"/>
</dbReference>
<dbReference type="GeneID" id="54479268"/>
<dbReference type="InterPro" id="IPR053157">
    <property type="entry name" value="Sterol_Uptake_Regulator"/>
</dbReference>
<dbReference type="PANTHER" id="PTHR47784">
    <property type="entry name" value="STEROL UPTAKE CONTROL PROTEIN 2"/>
    <property type="match status" value="1"/>
</dbReference>
<dbReference type="Gene3D" id="4.10.240.10">
    <property type="entry name" value="Zn(2)-C6 fungal-type DNA-binding domain"/>
    <property type="match status" value="1"/>
</dbReference>
<proteinExistence type="predicted"/>
<evidence type="ECO:0000313" key="4">
    <source>
        <dbReference type="EMBL" id="KAF2480287.1"/>
    </source>
</evidence>
<protein>
    <recommendedName>
        <fullName evidence="3">Zn(2)-C6 fungal-type domain-containing protein</fullName>
    </recommendedName>
</protein>
<dbReference type="GO" id="GO:0008270">
    <property type="term" value="F:zinc ion binding"/>
    <property type="evidence" value="ECO:0007669"/>
    <property type="project" value="InterPro"/>
</dbReference>
<evidence type="ECO:0000259" key="3">
    <source>
        <dbReference type="PROSITE" id="PS50048"/>
    </source>
</evidence>
<dbReference type="GO" id="GO:0001228">
    <property type="term" value="F:DNA-binding transcription activator activity, RNA polymerase II-specific"/>
    <property type="evidence" value="ECO:0007669"/>
    <property type="project" value="TreeGrafter"/>
</dbReference>
<feature type="region of interest" description="Disordered" evidence="2">
    <location>
        <begin position="71"/>
        <end position="134"/>
    </location>
</feature>
<evidence type="ECO:0000313" key="5">
    <source>
        <dbReference type="Proteomes" id="UP000799767"/>
    </source>
</evidence>
<feature type="compositionally biased region" description="Low complexity" evidence="2">
    <location>
        <begin position="85"/>
        <end position="98"/>
    </location>
</feature>
<dbReference type="AlphaFoldDB" id="A0A6A6PLZ7"/>
<keyword evidence="5" id="KW-1185">Reference proteome</keyword>
<dbReference type="EMBL" id="MU001640">
    <property type="protein sequence ID" value="KAF2480287.1"/>
    <property type="molecule type" value="Genomic_DNA"/>
</dbReference>
<dbReference type="OrthoDB" id="3546279at2759"/>
<dbReference type="Proteomes" id="UP000799767">
    <property type="component" value="Unassembled WGS sequence"/>
</dbReference>
<name>A0A6A6PLZ7_9PEZI</name>
<dbReference type="SUPFAM" id="SSF57701">
    <property type="entry name" value="Zn2/Cys6 DNA-binding domain"/>
    <property type="match status" value="1"/>
</dbReference>
<dbReference type="CDD" id="cd00067">
    <property type="entry name" value="GAL4"/>
    <property type="match status" value="1"/>
</dbReference>
<dbReference type="PROSITE" id="PS00463">
    <property type="entry name" value="ZN2_CY6_FUNGAL_1"/>
    <property type="match status" value="1"/>
</dbReference>
<feature type="domain" description="Zn(2)-C6 fungal-type" evidence="3">
    <location>
        <begin position="40"/>
        <end position="69"/>
    </location>
</feature>
<dbReference type="SMART" id="SM00066">
    <property type="entry name" value="GAL4"/>
    <property type="match status" value="1"/>
</dbReference>
<evidence type="ECO:0000256" key="1">
    <source>
        <dbReference type="ARBA" id="ARBA00023242"/>
    </source>
</evidence>
<dbReference type="Pfam" id="PF00172">
    <property type="entry name" value="Zn_clus"/>
    <property type="match status" value="1"/>
</dbReference>
<reference evidence="4" key="1">
    <citation type="journal article" date="2020" name="Stud. Mycol.">
        <title>101 Dothideomycetes genomes: a test case for predicting lifestyles and emergence of pathogens.</title>
        <authorList>
            <person name="Haridas S."/>
            <person name="Albert R."/>
            <person name="Binder M."/>
            <person name="Bloem J."/>
            <person name="Labutti K."/>
            <person name="Salamov A."/>
            <person name="Andreopoulos B."/>
            <person name="Baker S."/>
            <person name="Barry K."/>
            <person name="Bills G."/>
            <person name="Bluhm B."/>
            <person name="Cannon C."/>
            <person name="Castanera R."/>
            <person name="Culley D."/>
            <person name="Daum C."/>
            <person name="Ezra D."/>
            <person name="Gonzalez J."/>
            <person name="Henrissat B."/>
            <person name="Kuo A."/>
            <person name="Liang C."/>
            <person name="Lipzen A."/>
            <person name="Lutzoni F."/>
            <person name="Magnuson J."/>
            <person name="Mondo S."/>
            <person name="Nolan M."/>
            <person name="Ohm R."/>
            <person name="Pangilinan J."/>
            <person name="Park H.-J."/>
            <person name="Ramirez L."/>
            <person name="Alfaro M."/>
            <person name="Sun H."/>
            <person name="Tritt A."/>
            <person name="Yoshinaga Y."/>
            <person name="Zwiers L.-H."/>
            <person name="Turgeon B."/>
            <person name="Goodwin S."/>
            <person name="Spatafora J."/>
            <person name="Crous P."/>
            <person name="Grigoriev I."/>
        </authorList>
    </citation>
    <scope>NUCLEOTIDE SEQUENCE</scope>
    <source>
        <strain evidence="4">CBS 113389</strain>
    </source>
</reference>
<dbReference type="InterPro" id="IPR001138">
    <property type="entry name" value="Zn2Cys6_DnaBD"/>
</dbReference>
<dbReference type="RefSeq" id="XP_033586857.1">
    <property type="nucleotide sequence ID" value="XM_033738266.1"/>
</dbReference>
<keyword evidence="1" id="KW-0539">Nucleus</keyword>
<evidence type="ECO:0000256" key="2">
    <source>
        <dbReference type="SAM" id="MobiDB-lite"/>
    </source>
</evidence>
<accession>A0A6A6PLZ7</accession>
<feature type="compositionally biased region" description="Basic residues" evidence="2">
    <location>
        <begin position="32"/>
        <end position="41"/>
    </location>
</feature>
<organism evidence="4 5">
    <name type="scientific">Neohortaea acidophila</name>
    <dbReference type="NCBI Taxonomy" id="245834"/>
    <lineage>
        <taxon>Eukaryota</taxon>
        <taxon>Fungi</taxon>
        <taxon>Dikarya</taxon>
        <taxon>Ascomycota</taxon>
        <taxon>Pezizomycotina</taxon>
        <taxon>Dothideomycetes</taxon>
        <taxon>Dothideomycetidae</taxon>
        <taxon>Mycosphaerellales</taxon>
        <taxon>Teratosphaeriaceae</taxon>
        <taxon>Neohortaea</taxon>
    </lineage>
</organism>